<comment type="caution">
    <text evidence="7">The sequence shown here is derived from an EMBL/GenBank/DDBJ whole genome shotgun (WGS) entry which is preliminary data.</text>
</comment>
<evidence type="ECO:0000313" key="7">
    <source>
        <dbReference type="EMBL" id="TGN40566.1"/>
    </source>
</evidence>
<dbReference type="Proteomes" id="UP000298325">
    <property type="component" value="Unassembled WGS sequence"/>
</dbReference>
<dbReference type="CDD" id="cd07035">
    <property type="entry name" value="TPP_PYR_POX_like"/>
    <property type="match status" value="1"/>
</dbReference>
<organism evidence="7 8">
    <name type="scientific">Marinobacter confluentis</name>
    <dbReference type="NCBI Taxonomy" id="1697557"/>
    <lineage>
        <taxon>Bacteria</taxon>
        <taxon>Pseudomonadati</taxon>
        <taxon>Pseudomonadota</taxon>
        <taxon>Gammaproteobacteria</taxon>
        <taxon>Pseudomonadales</taxon>
        <taxon>Marinobacteraceae</taxon>
        <taxon>Marinobacter</taxon>
    </lineage>
</organism>
<dbReference type="InterPro" id="IPR012001">
    <property type="entry name" value="Thiamin_PyroP_enz_TPP-bd_dom"/>
</dbReference>
<dbReference type="InterPro" id="IPR012000">
    <property type="entry name" value="Thiamin_PyroP_enz_cen_dom"/>
</dbReference>
<feature type="domain" description="Thiamine pyrophosphate enzyme central" evidence="4">
    <location>
        <begin position="200"/>
        <end position="332"/>
    </location>
</feature>
<dbReference type="PANTHER" id="PTHR18968:SF129">
    <property type="entry name" value="ACETOLACTATE SYNTHASE"/>
    <property type="match status" value="1"/>
</dbReference>
<name>A0A4Z1CAH6_9GAMM</name>
<dbReference type="RefSeq" id="WP_135803228.1">
    <property type="nucleotide sequence ID" value="NZ_SRPF01000002.1"/>
</dbReference>
<evidence type="ECO:0000256" key="3">
    <source>
        <dbReference type="RuleBase" id="RU362132"/>
    </source>
</evidence>
<dbReference type="Pfam" id="PF02775">
    <property type="entry name" value="TPP_enzyme_C"/>
    <property type="match status" value="1"/>
</dbReference>
<dbReference type="Gene3D" id="3.40.50.1220">
    <property type="entry name" value="TPP-binding domain"/>
    <property type="match status" value="1"/>
</dbReference>
<dbReference type="PANTHER" id="PTHR18968">
    <property type="entry name" value="THIAMINE PYROPHOSPHATE ENZYMES"/>
    <property type="match status" value="1"/>
</dbReference>
<dbReference type="NCBIfam" id="NF006187">
    <property type="entry name" value="PRK08322.1"/>
    <property type="match status" value="1"/>
</dbReference>
<keyword evidence="2 3" id="KW-0786">Thiamine pyrophosphate</keyword>
<feature type="domain" description="Thiamine pyrophosphate enzyme TPP-binding" evidence="5">
    <location>
        <begin position="392"/>
        <end position="538"/>
    </location>
</feature>
<dbReference type="Pfam" id="PF00205">
    <property type="entry name" value="TPP_enzyme_M"/>
    <property type="match status" value="1"/>
</dbReference>
<dbReference type="EMBL" id="SRPF01000002">
    <property type="protein sequence ID" value="TGN40566.1"/>
    <property type="molecule type" value="Genomic_DNA"/>
</dbReference>
<dbReference type="InterPro" id="IPR011766">
    <property type="entry name" value="TPP_enzyme_TPP-bd"/>
</dbReference>
<dbReference type="Pfam" id="PF02776">
    <property type="entry name" value="TPP_enzyme_N"/>
    <property type="match status" value="1"/>
</dbReference>
<evidence type="ECO:0000256" key="2">
    <source>
        <dbReference type="ARBA" id="ARBA00023052"/>
    </source>
</evidence>
<dbReference type="GO" id="GO:0030976">
    <property type="term" value="F:thiamine pyrophosphate binding"/>
    <property type="evidence" value="ECO:0007669"/>
    <property type="project" value="InterPro"/>
</dbReference>
<dbReference type="SUPFAM" id="SSF52467">
    <property type="entry name" value="DHS-like NAD/FAD-binding domain"/>
    <property type="match status" value="1"/>
</dbReference>
<dbReference type="GO" id="GO:0009097">
    <property type="term" value="P:isoleucine biosynthetic process"/>
    <property type="evidence" value="ECO:0007669"/>
    <property type="project" value="TreeGrafter"/>
</dbReference>
<proteinExistence type="inferred from homology"/>
<evidence type="ECO:0000259" key="4">
    <source>
        <dbReference type="Pfam" id="PF00205"/>
    </source>
</evidence>
<dbReference type="GO" id="GO:0050660">
    <property type="term" value="F:flavin adenine dinucleotide binding"/>
    <property type="evidence" value="ECO:0007669"/>
    <property type="project" value="TreeGrafter"/>
</dbReference>
<accession>A0A4Z1CAH6</accession>
<evidence type="ECO:0000259" key="6">
    <source>
        <dbReference type="Pfam" id="PF02776"/>
    </source>
</evidence>
<dbReference type="FunFam" id="3.40.50.970:FF:000007">
    <property type="entry name" value="Acetolactate synthase"/>
    <property type="match status" value="1"/>
</dbReference>
<dbReference type="GO" id="GO:0003984">
    <property type="term" value="F:acetolactate synthase activity"/>
    <property type="evidence" value="ECO:0007669"/>
    <property type="project" value="TreeGrafter"/>
</dbReference>
<sequence>MSSEDSSNQVNGESGAELFIRALESEGVRYIFGVPGEENLDLLEALRKSRIQLILTRHEQAAGFMAATYGRLTGRVGVCLSTLGPGATNLVTAAAYAQLGGMPMMMISGQKPIKSSKQGLFQILDVVDLMRPLTKYTRQISNANTIPAKVREAFRLASEERPGAVHLELPEDIASEIASPDTHIFQPSDARRPTASSKSLDTACEMIKNARHPLIMIGAGANRKRVSQALINLVNASGIPFFTTQMGKGVVDERHPRYLGNAALSAGDFVHCAIDHADLVINVGHDVVEKPPFFMKHGGKKVIHVNFSGADVDPVYFPQHEVVGDIANSVDYLAERCGPCPSHDFSRFMEVKAAVDEHLAQKADDDRYPIIPQRIVSDVRKVMPDDGIIALDNGMYKLWFARNYPAYDNNTVLLDNALASMGAGLPSAMMASMLYPDLKVMAVCGDGGFMMNSQEVETAVRLNLNLVVLIINDNAYGMIKWKQGQEGFEDFGLDYGNPDFVKYAEAYGAAGHRVTRAEDLQPTLESALSAGGVHLIDVPVDYSENRRVFDEELVNLTCNL</sequence>
<comment type="similarity">
    <text evidence="1 3">Belongs to the TPP enzyme family.</text>
</comment>
<reference evidence="7 8" key="1">
    <citation type="submission" date="2019-04" db="EMBL/GenBank/DDBJ databases">
        <authorList>
            <person name="Park S."/>
            <person name="Yoon J.-H."/>
        </authorList>
    </citation>
    <scope>NUCLEOTIDE SEQUENCE [LARGE SCALE GENOMIC DNA]</scope>
    <source>
        <strain evidence="7 8">HJM-18</strain>
    </source>
</reference>
<dbReference type="InterPro" id="IPR045229">
    <property type="entry name" value="TPP_enz"/>
</dbReference>
<evidence type="ECO:0000256" key="1">
    <source>
        <dbReference type="ARBA" id="ARBA00007812"/>
    </source>
</evidence>
<dbReference type="GO" id="GO:0009099">
    <property type="term" value="P:L-valine biosynthetic process"/>
    <property type="evidence" value="ECO:0007669"/>
    <property type="project" value="TreeGrafter"/>
</dbReference>
<keyword evidence="8" id="KW-1185">Reference proteome</keyword>
<gene>
    <name evidence="7" type="ORF">E5Q11_09935</name>
</gene>
<evidence type="ECO:0000313" key="8">
    <source>
        <dbReference type="Proteomes" id="UP000298325"/>
    </source>
</evidence>
<dbReference type="SUPFAM" id="SSF52518">
    <property type="entry name" value="Thiamin diphosphate-binding fold (THDP-binding)"/>
    <property type="match status" value="2"/>
</dbReference>
<dbReference type="InterPro" id="IPR029061">
    <property type="entry name" value="THDP-binding"/>
</dbReference>
<dbReference type="GO" id="GO:0000287">
    <property type="term" value="F:magnesium ion binding"/>
    <property type="evidence" value="ECO:0007669"/>
    <property type="project" value="InterPro"/>
</dbReference>
<evidence type="ECO:0000259" key="5">
    <source>
        <dbReference type="Pfam" id="PF02775"/>
    </source>
</evidence>
<feature type="domain" description="Thiamine pyrophosphate enzyme N-terminal TPP-binding" evidence="6">
    <location>
        <begin position="15"/>
        <end position="127"/>
    </location>
</feature>
<dbReference type="Gene3D" id="3.40.50.970">
    <property type="match status" value="2"/>
</dbReference>
<dbReference type="CDD" id="cd02010">
    <property type="entry name" value="TPP_ALS"/>
    <property type="match status" value="1"/>
</dbReference>
<protein>
    <submittedName>
        <fullName evidence="7">Acetolactate synthase large subunit</fullName>
    </submittedName>
</protein>
<dbReference type="InterPro" id="IPR029035">
    <property type="entry name" value="DHS-like_NAD/FAD-binding_dom"/>
</dbReference>
<dbReference type="AlphaFoldDB" id="A0A4Z1CAH6"/>
<dbReference type="GO" id="GO:0005948">
    <property type="term" value="C:acetolactate synthase complex"/>
    <property type="evidence" value="ECO:0007669"/>
    <property type="project" value="TreeGrafter"/>
</dbReference>
<dbReference type="OrthoDB" id="9785953at2"/>